<comment type="caution">
    <text evidence="2">The sequence shown here is derived from an EMBL/GenBank/DDBJ whole genome shotgun (WGS) entry which is preliminary data.</text>
</comment>
<name>A0A2C5Y446_9HYPO</name>
<accession>A0A2C5Y446</accession>
<proteinExistence type="predicted"/>
<dbReference type="Proteomes" id="UP000226431">
    <property type="component" value="Unassembled WGS sequence"/>
</dbReference>
<keyword evidence="3" id="KW-1185">Reference proteome</keyword>
<dbReference type="AlphaFoldDB" id="A0A2C5Y446"/>
<dbReference type="PANTHER" id="PTHR38117">
    <property type="entry name" value="NACHT AND WD40 DOMAIN PROTEIN"/>
    <property type="match status" value="1"/>
</dbReference>
<protein>
    <recommendedName>
        <fullName evidence="1">DUF7053 domain-containing protein</fullName>
    </recommendedName>
</protein>
<dbReference type="InterPro" id="IPR055481">
    <property type="entry name" value="DUF7053"/>
</dbReference>
<evidence type="ECO:0000259" key="1">
    <source>
        <dbReference type="Pfam" id="PF23155"/>
    </source>
</evidence>
<dbReference type="OrthoDB" id="4794810at2759"/>
<evidence type="ECO:0000313" key="3">
    <source>
        <dbReference type="Proteomes" id="UP000226431"/>
    </source>
</evidence>
<reference evidence="2 3" key="1">
    <citation type="submission" date="2017-06" db="EMBL/GenBank/DDBJ databases">
        <title>Ant-infecting Ophiocordyceps genomes reveal a high diversity of potential behavioral manipulation genes and a possible major role for enterotoxins.</title>
        <authorList>
            <person name="De Bekker C."/>
            <person name="Evans H.C."/>
            <person name="Brachmann A."/>
            <person name="Hughes D.P."/>
        </authorList>
    </citation>
    <scope>NUCLEOTIDE SEQUENCE [LARGE SCALE GENOMIC DNA]</scope>
    <source>
        <strain evidence="2 3">Map16</strain>
    </source>
</reference>
<sequence length="184" mass="20639">MLSTSATSQYSVVCPDGVELSQAVRLFHDHDFFFSCFPNMVNYVFIGSTQGVNSRDGKVKMIAPAKKYEVTDQVPGIPKWIWNADLVSTYELTDNERGVLVRIRGPLNTMVETAWEVLETEDGGVRLVSYLVVQCPRLVLGIVKGLCEEVPKCIHMKLVGKLREETTANKWMKDEEILSSSIHA</sequence>
<feature type="domain" description="DUF7053" evidence="1">
    <location>
        <begin position="12"/>
        <end position="163"/>
    </location>
</feature>
<dbReference type="Pfam" id="PF23155">
    <property type="entry name" value="DUF7053"/>
    <property type="match status" value="1"/>
</dbReference>
<dbReference type="PANTHER" id="PTHR38117:SF1">
    <property type="entry name" value="DUF3074 DOMAIN-CONTAINING PROTEIN"/>
    <property type="match status" value="1"/>
</dbReference>
<gene>
    <name evidence="2" type="ORF">CDD80_1395</name>
</gene>
<evidence type="ECO:0000313" key="2">
    <source>
        <dbReference type="EMBL" id="PHH62002.1"/>
    </source>
</evidence>
<organism evidence="2 3">
    <name type="scientific">Ophiocordyceps camponoti-rufipedis</name>
    <dbReference type="NCBI Taxonomy" id="2004952"/>
    <lineage>
        <taxon>Eukaryota</taxon>
        <taxon>Fungi</taxon>
        <taxon>Dikarya</taxon>
        <taxon>Ascomycota</taxon>
        <taxon>Pezizomycotina</taxon>
        <taxon>Sordariomycetes</taxon>
        <taxon>Hypocreomycetidae</taxon>
        <taxon>Hypocreales</taxon>
        <taxon>Ophiocordycipitaceae</taxon>
        <taxon>Ophiocordyceps</taxon>
    </lineage>
</organism>
<dbReference type="EMBL" id="NJES01001563">
    <property type="protein sequence ID" value="PHH62002.1"/>
    <property type="molecule type" value="Genomic_DNA"/>
</dbReference>